<dbReference type="AlphaFoldDB" id="A0A7N0ZZ68"/>
<feature type="region of interest" description="Disordered" evidence="1">
    <location>
        <begin position="1"/>
        <end position="27"/>
    </location>
</feature>
<dbReference type="EnsemblPlants" id="Kaladp0053s0177.1.v1.1">
    <property type="protein sequence ID" value="Kaladp0053s0177.1.v1.1.CDS.1"/>
    <property type="gene ID" value="Kaladp0053s0177.v1.1"/>
</dbReference>
<protein>
    <submittedName>
        <fullName evidence="2">Uncharacterized protein</fullName>
    </submittedName>
</protein>
<keyword evidence="3" id="KW-1185">Reference proteome</keyword>
<dbReference type="Proteomes" id="UP000594263">
    <property type="component" value="Unplaced"/>
</dbReference>
<proteinExistence type="predicted"/>
<evidence type="ECO:0000313" key="2">
    <source>
        <dbReference type="EnsemblPlants" id="Kaladp0053s0177.1.v1.1.CDS.1"/>
    </source>
</evidence>
<feature type="region of interest" description="Disordered" evidence="1">
    <location>
        <begin position="46"/>
        <end position="69"/>
    </location>
</feature>
<evidence type="ECO:0000256" key="1">
    <source>
        <dbReference type="SAM" id="MobiDB-lite"/>
    </source>
</evidence>
<sequence>MSHLGTTTRMSMATATTTTLLSSPFPQRLLPSPAAYRKFSKRQFSTDRLRNSSTVKSSPADSLVPQLHY</sequence>
<organism evidence="2 3">
    <name type="scientific">Kalanchoe fedtschenkoi</name>
    <name type="common">Lavender scallops</name>
    <name type="synonym">South American air plant</name>
    <dbReference type="NCBI Taxonomy" id="63787"/>
    <lineage>
        <taxon>Eukaryota</taxon>
        <taxon>Viridiplantae</taxon>
        <taxon>Streptophyta</taxon>
        <taxon>Embryophyta</taxon>
        <taxon>Tracheophyta</taxon>
        <taxon>Spermatophyta</taxon>
        <taxon>Magnoliopsida</taxon>
        <taxon>eudicotyledons</taxon>
        <taxon>Gunneridae</taxon>
        <taxon>Pentapetalae</taxon>
        <taxon>Saxifragales</taxon>
        <taxon>Crassulaceae</taxon>
        <taxon>Kalanchoe</taxon>
    </lineage>
</organism>
<reference evidence="2" key="1">
    <citation type="submission" date="2021-01" db="UniProtKB">
        <authorList>
            <consortium name="EnsemblPlants"/>
        </authorList>
    </citation>
    <scope>IDENTIFICATION</scope>
</reference>
<feature type="compositionally biased region" description="Polar residues" evidence="1">
    <location>
        <begin position="51"/>
        <end position="60"/>
    </location>
</feature>
<accession>A0A7N0ZZ68</accession>
<dbReference type="Gramene" id="Kaladp0053s0177.1.v1.1">
    <property type="protein sequence ID" value="Kaladp0053s0177.1.v1.1.CDS.1"/>
    <property type="gene ID" value="Kaladp0053s0177.v1.1"/>
</dbReference>
<name>A0A7N0ZZ68_KALFE</name>
<feature type="compositionally biased region" description="Low complexity" evidence="1">
    <location>
        <begin position="1"/>
        <end position="22"/>
    </location>
</feature>
<evidence type="ECO:0000313" key="3">
    <source>
        <dbReference type="Proteomes" id="UP000594263"/>
    </source>
</evidence>